<dbReference type="InterPro" id="IPR000700">
    <property type="entry name" value="PAS-assoc_C"/>
</dbReference>
<dbReference type="InterPro" id="IPR001610">
    <property type="entry name" value="PAC"/>
</dbReference>
<dbReference type="PROSITE" id="PS50112">
    <property type="entry name" value="PAS"/>
    <property type="match status" value="1"/>
</dbReference>
<dbReference type="SMART" id="SM00388">
    <property type="entry name" value="HisKA"/>
    <property type="match status" value="1"/>
</dbReference>
<comment type="catalytic activity">
    <reaction evidence="1">
        <text>ATP + protein L-histidine = ADP + protein N-phospho-L-histidine.</text>
        <dbReference type="EC" id="2.7.13.3"/>
    </reaction>
</comment>
<dbReference type="Gene3D" id="3.40.50.2300">
    <property type="match status" value="1"/>
</dbReference>
<dbReference type="Gene3D" id="1.10.287.130">
    <property type="match status" value="1"/>
</dbReference>
<dbReference type="PRINTS" id="PR00344">
    <property type="entry name" value="BCTRLSENSOR"/>
</dbReference>
<feature type="domain" description="Response regulatory" evidence="8">
    <location>
        <begin position="616"/>
        <end position="732"/>
    </location>
</feature>
<dbReference type="InterPro" id="IPR052162">
    <property type="entry name" value="Sensor_kinase/Photoreceptor"/>
</dbReference>
<evidence type="ECO:0000259" key="7">
    <source>
        <dbReference type="PROSITE" id="PS50109"/>
    </source>
</evidence>
<feature type="domain" description="PAC" evidence="10">
    <location>
        <begin position="43"/>
        <end position="95"/>
    </location>
</feature>
<dbReference type="SUPFAM" id="SSF52172">
    <property type="entry name" value="CheY-like"/>
    <property type="match status" value="1"/>
</dbReference>
<dbReference type="PROSITE" id="PS50110">
    <property type="entry name" value="RESPONSE_REGULATORY"/>
    <property type="match status" value="1"/>
</dbReference>
<dbReference type="InterPro" id="IPR013655">
    <property type="entry name" value="PAS_fold_3"/>
</dbReference>
<dbReference type="InterPro" id="IPR035965">
    <property type="entry name" value="PAS-like_dom_sf"/>
</dbReference>
<dbReference type="PANTHER" id="PTHR43304">
    <property type="entry name" value="PHYTOCHROME-LIKE PROTEIN CPH1"/>
    <property type="match status" value="1"/>
</dbReference>
<protein>
    <recommendedName>
        <fullName evidence="2">histidine kinase</fullName>
        <ecNumber evidence="2">2.7.13.3</ecNumber>
    </recommendedName>
</protein>
<dbReference type="InterPro" id="IPR013767">
    <property type="entry name" value="PAS_fold"/>
</dbReference>
<dbReference type="CDD" id="cd00082">
    <property type="entry name" value="HisKA"/>
    <property type="match status" value="1"/>
</dbReference>
<dbReference type="Pfam" id="PF02518">
    <property type="entry name" value="HATPase_c"/>
    <property type="match status" value="1"/>
</dbReference>
<dbReference type="SUPFAM" id="SSF55874">
    <property type="entry name" value="ATPase domain of HSP90 chaperone/DNA topoisomerase II/histidine kinase"/>
    <property type="match status" value="1"/>
</dbReference>
<dbReference type="EC" id="2.7.13.3" evidence="2"/>
<dbReference type="SMART" id="SM00387">
    <property type="entry name" value="HATPase_c"/>
    <property type="match status" value="1"/>
</dbReference>
<dbReference type="Proteomes" id="UP000184603">
    <property type="component" value="Unassembled WGS sequence"/>
</dbReference>
<dbReference type="InterPro" id="IPR000014">
    <property type="entry name" value="PAS"/>
</dbReference>
<feature type="domain" description="PAS" evidence="9">
    <location>
        <begin position="224"/>
        <end position="297"/>
    </location>
</feature>
<proteinExistence type="predicted"/>
<dbReference type="InterPro" id="IPR003594">
    <property type="entry name" value="HATPase_dom"/>
</dbReference>
<dbReference type="Gene3D" id="3.30.565.10">
    <property type="entry name" value="Histidine kinase-like ATPase, C-terminal domain"/>
    <property type="match status" value="1"/>
</dbReference>
<dbReference type="SMART" id="SM00448">
    <property type="entry name" value="REC"/>
    <property type="match status" value="1"/>
</dbReference>
<evidence type="ECO:0000256" key="3">
    <source>
        <dbReference type="ARBA" id="ARBA00022553"/>
    </source>
</evidence>
<dbReference type="GO" id="GO:0000155">
    <property type="term" value="F:phosphorelay sensor kinase activity"/>
    <property type="evidence" value="ECO:0007669"/>
    <property type="project" value="InterPro"/>
</dbReference>
<dbReference type="OrthoDB" id="5429506at2"/>
<dbReference type="NCBIfam" id="TIGR00229">
    <property type="entry name" value="sensory_box"/>
    <property type="match status" value="2"/>
</dbReference>
<dbReference type="RefSeq" id="WP_143170865.1">
    <property type="nucleotide sequence ID" value="NZ_FRFE01000045.1"/>
</dbReference>
<dbReference type="SMART" id="SM00086">
    <property type="entry name" value="PAC"/>
    <property type="match status" value="3"/>
</dbReference>
<dbReference type="CDD" id="cd00156">
    <property type="entry name" value="REC"/>
    <property type="match status" value="1"/>
</dbReference>
<evidence type="ECO:0000256" key="2">
    <source>
        <dbReference type="ARBA" id="ARBA00012438"/>
    </source>
</evidence>
<dbReference type="InterPro" id="IPR004358">
    <property type="entry name" value="Sig_transdc_His_kin-like_C"/>
</dbReference>
<keyword evidence="4" id="KW-0808">Transferase</keyword>
<dbReference type="CDD" id="cd00130">
    <property type="entry name" value="PAS"/>
    <property type="match status" value="3"/>
</dbReference>
<feature type="domain" description="Histidine kinase" evidence="7">
    <location>
        <begin position="370"/>
        <end position="596"/>
    </location>
</feature>
<dbReference type="Pfam" id="PF13426">
    <property type="entry name" value="PAS_9"/>
    <property type="match status" value="1"/>
</dbReference>
<reference evidence="11 12" key="1">
    <citation type="submission" date="2016-12" db="EMBL/GenBank/DDBJ databases">
        <authorList>
            <person name="Song W.-J."/>
            <person name="Kurnit D.M."/>
        </authorList>
    </citation>
    <scope>NUCLEOTIDE SEQUENCE [LARGE SCALE GENOMIC DNA]</scope>
    <source>
        <strain evidence="11 12">DSM 18488</strain>
    </source>
</reference>
<evidence type="ECO:0000259" key="10">
    <source>
        <dbReference type="PROSITE" id="PS50113"/>
    </source>
</evidence>
<dbReference type="SUPFAM" id="SSF55785">
    <property type="entry name" value="PYP-like sensor domain (PAS domain)"/>
    <property type="match status" value="3"/>
</dbReference>
<dbReference type="InterPro" id="IPR011006">
    <property type="entry name" value="CheY-like_superfamily"/>
</dbReference>
<dbReference type="Pfam" id="PF00989">
    <property type="entry name" value="PAS"/>
    <property type="match status" value="1"/>
</dbReference>
<dbReference type="GO" id="GO:0006355">
    <property type="term" value="P:regulation of DNA-templated transcription"/>
    <property type="evidence" value="ECO:0007669"/>
    <property type="project" value="InterPro"/>
</dbReference>
<organism evidence="11 12">
    <name type="scientific">Desulfopila aestuarii DSM 18488</name>
    <dbReference type="NCBI Taxonomy" id="1121416"/>
    <lineage>
        <taxon>Bacteria</taxon>
        <taxon>Pseudomonadati</taxon>
        <taxon>Thermodesulfobacteriota</taxon>
        <taxon>Desulfobulbia</taxon>
        <taxon>Desulfobulbales</taxon>
        <taxon>Desulfocapsaceae</taxon>
        <taxon>Desulfopila</taxon>
    </lineage>
</organism>
<accession>A0A1M7YK88</accession>
<evidence type="ECO:0000259" key="8">
    <source>
        <dbReference type="PROSITE" id="PS50110"/>
    </source>
</evidence>
<dbReference type="PROSITE" id="PS50109">
    <property type="entry name" value="HIS_KIN"/>
    <property type="match status" value="1"/>
</dbReference>
<dbReference type="SMART" id="SM00091">
    <property type="entry name" value="PAS"/>
    <property type="match status" value="2"/>
</dbReference>
<evidence type="ECO:0000256" key="4">
    <source>
        <dbReference type="ARBA" id="ARBA00022679"/>
    </source>
</evidence>
<dbReference type="PROSITE" id="PS50113">
    <property type="entry name" value="PAC"/>
    <property type="match status" value="1"/>
</dbReference>
<dbReference type="AlphaFoldDB" id="A0A1M7YK88"/>
<dbReference type="EMBL" id="FRFE01000045">
    <property type="protein sequence ID" value="SHO53017.1"/>
    <property type="molecule type" value="Genomic_DNA"/>
</dbReference>
<evidence type="ECO:0000259" key="9">
    <source>
        <dbReference type="PROSITE" id="PS50112"/>
    </source>
</evidence>
<keyword evidence="12" id="KW-1185">Reference proteome</keyword>
<evidence type="ECO:0000313" key="11">
    <source>
        <dbReference type="EMBL" id="SHO53017.1"/>
    </source>
</evidence>
<dbReference type="InterPro" id="IPR001789">
    <property type="entry name" value="Sig_transdc_resp-reg_receiver"/>
</dbReference>
<dbReference type="STRING" id="1121416.SAMN02745220_04883"/>
<dbReference type="InterPro" id="IPR036890">
    <property type="entry name" value="HATPase_C_sf"/>
</dbReference>
<name>A0A1M7YK88_9BACT</name>
<keyword evidence="3 6" id="KW-0597">Phosphoprotein</keyword>
<dbReference type="Pfam" id="PF08447">
    <property type="entry name" value="PAS_3"/>
    <property type="match status" value="1"/>
</dbReference>
<dbReference type="InterPro" id="IPR036097">
    <property type="entry name" value="HisK_dim/P_sf"/>
</dbReference>
<dbReference type="SUPFAM" id="SSF47384">
    <property type="entry name" value="Homodimeric domain of signal transducing histidine kinase"/>
    <property type="match status" value="1"/>
</dbReference>
<dbReference type="Gene3D" id="3.30.450.20">
    <property type="entry name" value="PAS domain"/>
    <property type="match status" value="3"/>
</dbReference>
<dbReference type="Pfam" id="PF00072">
    <property type="entry name" value="Response_reg"/>
    <property type="match status" value="1"/>
</dbReference>
<evidence type="ECO:0000313" key="12">
    <source>
        <dbReference type="Proteomes" id="UP000184603"/>
    </source>
</evidence>
<evidence type="ECO:0000256" key="5">
    <source>
        <dbReference type="ARBA" id="ARBA00022777"/>
    </source>
</evidence>
<dbReference type="PANTHER" id="PTHR43304:SF1">
    <property type="entry name" value="PAC DOMAIN-CONTAINING PROTEIN"/>
    <property type="match status" value="1"/>
</dbReference>
<dbReference type="Pfam" id="PF00512">
    <property type="entry name" value="HisKA"/>
    <property type="match status" value="1"/>
</dbReference>
<evidence type="ECO:0000256" key="6">
    <source>
        <dbReference type="PROSITE-ProRule" id="PRU00169"/>
    </source>
</evidence>
<sequence length="736" mass="82532">ITGFTPREIDAQGFAGWATRIHPEDLDTTLEKLRVAQKDCTLYKAHYRYRRADGNYFYAYEEGRFFYDELGNATRMLGSLKDITRTKLADIALHESELRYRSLFEGAGDAILIIKNGIFIDCNNKTLDILQCTREEIIGTSPVDFSPPQQPDGQRSGEKVQHLLNEAGQGRNLHFEWVMCRPDGSTLFSEVSLRLIELSGESFTQAIVRDISERKKSEKFLRESEFRFRSFFNTNPEGILLLDFQGCILDANKAFLRNSGYTLPECQMTSFKALVPEEDQSKIIQTLLAFRSGIAQNEPLHASYRAKDGRIIPISIRGWLVVDEESTPLYLGVFIHDLTKEIALTEDKNVLEKQVIRAQKSEAIGTLASGIAHDFNNILGGIIGYTELALYRDPAAIDPKTKAYLERVLEGGNRAKSLVQQILRFSRSADTVMEPINLTPLVKETLLLLQSTLPKTISFEQRFTANPDRVLVNSTQIHQVIMNLATNAYHAMRETGGVLTLNIDNSTLHSAKQFMTMIIPPGEYIKITVGDTGCGMTPSVLERIFEPYFTTKKVNEGTGLGMAVVSGIVKSHKGLIDIQTAPGKGTVFEIYLPSFQGEIVTKESHESYLPMGNGEKILLVDDEAYFLEVIYENLKMLGYDVQSYPRSVEALRAFNDNPHEYDLLITDQTMPEMTGVQLIQEVRKVDSSLPIILCTGFSEVVTEQSASYYGINSFLMKPVSVHDLARAVAEILSLSD</sequence>
<gene>
    <name evidence="11" type="ORF">SAMN02745220_04883</name>
</gene>
<feature type="non-terminal residue" evidence="11">
    <location>
        <position position="1"/>
    </location>
</feature>
<dbReference type="InterPro" id="IPR005467">
    <property type="entry name" value="His_kinase_dom"/>
</dbReference>
<dbReference type="InterPro" id="IPR003661">
    <property type="entry name" value="HisK_dim/P_dom"/>
</dbReference>
<evidence type="ECO:0000256" key="1">
    <source>
        <dbReference type="ARBA" id="ARBA00000085"/>
    </source>
</evidence>
<feature type="modified residue" description="4-aspartylphosphate" evidence="6">
    <location>
        <position position="667"/>
    </location>
</feature>
<keyword evidence="5" id="KW-0418">Kinase</keyword>